<dbReference type="PANTHER" id="PTHR10357:SF216">
    <property type="entry name" value="MALTOOLIGOSYL TREHALOSE SYNTHASE-RELATED"/>
    <property type="match status" value="1"/>
</dbReference>
<dbReference type="Gene3D" id="1.10.10.470">
    <property type="entry name" value="Maltooligosyl trehalose synthase, domain 4"/>
    <property type="match status" value="1"/>
</dbReference>
<feature type="compositionally biased region" description="Pro residues" evidence="1">
    <location>
        <begin position="30"/>
        <end position="73"/>
    </location>
</feature>
<evidence type="ECO:0000313" key="4">
    <source>
        <dbReference type="Proteomes" id="UP001499930"/>
    </source>
</evidence>
<dbReference type="Gene3D" id="3.20.20.80">
    <property type="entry name" value="Glycosidases"/>
    <property type="match status" value="1"/>
</dbReference>
<dbReference type="InterPro" id="IPR012767">
    <property type="entry name" value="Trehalose_TreY"/>
</dbReference>
<comment type="caution">
    <text evidence="3">The sequence shown here is derived from an EMBL/GenBank/DDBJ whole genome shotgun (WGS) entry which is preliminary data.</text>
</comment>
<gene>
    <name evidence="3" type="primary">treY</name>
    <name evidence="3" type="ORF">GCM10017559_09240</name>
</gene>
<dbReference type="SUPFAM" id="SSF51445">
    <property type="entry name" value="(Trans)glycosidases"/>
    <property type="match status" value="1"/>
</dbReference>
<feature type="compositionally biased region" description="Pro residues" evidence="1">
    <location>
        <begin position="11"/>
        <end position="21"/>
    </location>
</feature>
<proteinExistence type="predicted"/>
<organism evidence="3 4">
    <name type="scientific">Streptosporangium longisporum</name>
    <dbReference type="NCBI Taxonomy" id="46187"/>
    <lineage>
        <taxon>Bacteria</taxon>
        <taxon>Bacillati</taxon>
        <taxon>Actinomycetota</taxon>
        <taxon>Actinomycetes</taxon>
        <taxon>Streptosporangiales</taxon>
        <taxon>Streptosporangiaceae</taxon>
        <taxon>Streptosporangium</taxon>
    </lineage>
</organism>
<feature type="domain" description="Glycosyl hydrolase family 13 catalytic" evidence="2">
    <location>
        <begin position="113"/>
        <end position="479"/>
    </location>
</feature>
<keyword evidence="4" id="KW-1185">Reference proteome</keyword>
<dbReference type="PANTHER" id="PTHR10357">
    <property type="entry name" value="ALPHA-AMYLASE FAMILY MEMBER"/>
    <property type="match status" value="1"/>
</dbReference>
<accession>A0ABN3XTT1</accession>
<dbReference type="InterPro" id="IPR017853">
    <property type="entry name" value="GH"/>
</dbReference>
<dbReference type="SMART" id="SM00642">
    <property type="entry name" value="Aamy"/>
    <property type="match status" value="1"/>
</dbReference>
<evidence type="ECO:0000313" key="3">
    <source>
        <dbReference type="EMBL" id="GAA2991436.1"/>
    </source>
</evidence>
<dbReference type="Gene3D" id="1.10.150.200">
    <property type="entry name" value="Maltooligosyl trehalose synthase, domain 3"/>
    <property type="match status" value="1"/>
</dbReference>
<evidence type="ECO:0000256" key="1">
    <source>
        <dbReference type="SAM" id="MobiDB-lite"/>
    </source>
</evidence>
<evidence type="ECO:0000259" key="2">
    <source>
        <dbReference type="SMART" id="SM00642"/>
    </source>
</evidence>
<dbReference type="CDD" id="cd11336">
    <property type="entry name" value="AmyAc_MTSase"/>
    <property type="match status" value="1"/>
</dbReference>
<name>A0ABN3XTT1_9ACTN</name>
<dbReference type="NCBIfam" id="TIGR02401">
    <property type="entry name" value="trehalose_TreY"/>
    <property type="match status" value="1"/>
</dbReference>
<dbReference type="Gene3D" id="3.30.1590.10">
    <property type="entry name" value="Maltooligosyl trehalose synthase, domain 2"/>
    <property type="match status" value="1"/>
</dbReference>
<dbReference type="RefSeq" id="WP_344888766.1">
    <property type="nucleotide sequence ID" value="NZ_BAAAWD010000006.1"/>
</dbReference>
<protein>
    <submittedName>
        <fullName evidence="3">Malto-oligosyltrehalose synthase</fullName>
    </submittedName>
</protein>
<dbReference type="InterPro" id="IPR013797">
    <property type="entry name" value="Maltooligo_trehalose_synth_4"/>
</dbReference>
<dbReference type="InterPro" id="IPR006047">
    <property type="entry name" value="GH13_cat_dom"/>
</dbReference>
<dbReference type="Proteomes" id="UP001499930">
    <property type="component" value="Unassembled WGS sequence"/>
</dbReference>
<dbReference type="EMBL" id="BAAAWD010000006">
    <property type="protein sequence ID" value="GAA2991436.1"/>
    <property type="molecule type" value="Genomic_DNA"/>
</dbReference>
<dbReference type="Pfam" id="PF00128">
    <property type="entry name" value="Alpha-amylase"/>
    <property type="match status" value="1"/>
</dbReference>
<feature type="region of interest" description="Disordered" evidence="1">
    <location>
        <begin position="1"/>
        <end position="109"/>
    </location>
</feature>
<reference evidence="3 4" key="1">
    <citation type="journal article" date="2019" name="Int. J. Syst. Evol. Microbiol.">
        <title>The Global Catalogue of Microorganisms (GCM) 10K type strain sequencing project: providing services to taxonomists for standard genome sequencing and annotation.</title>
        <authorList>
            <consortium name="The Broad Institute Genomics Platform"/>
            <consortium name="The Broad Institute Genome Sequencing Center for Infectious Disease"/>
            <person name="Wu L."/>
            <person name="Ma J."/>
        </authorList>
    </citation>
    <scope>NUCLEOTIDE SEQUENCE [LARGE SCALE GENOMIC DNA]</scope>
    <source>
        <strain evidence="3 4">JCM 3106</strain>
    </source>
</reference>
<sequence>MSEPLTHPEPLTRPVPGPVPAGPVLTGPAPAEPAPVPGPAPVPEPAPGGPGAPPAEPVPEPGSVPPQGVPDVPPAETLPGARTGEDGDQVVDPAPLETDGQIPLPSPGSYEVPLSTYRFQLTPDFGFDKVAELAPYLRDLGVSHVYLSPVLQAVPGSQHGYDVTDHSRIREEFGGAEGLRELSATLAQHGIGIVVDIVPNHMTIPVPESGNAQLWSVLKEGRESPYASWFDIDWEGGEGRVNMPVLGGDPEEVVADGDVLRYHDHEFPLPDTHYRLVDWRRGPGYRRFFDVSSLIGLRVEDPEVFDDTHALILALVKEGVIQGLRVDHPDGLAEPRGYLARLRAASGLWTVAEKILVGSERLPADWDCDGTTGYDVLNRITGLFVDPAGKEPLVELYSTHTGGPSDYAQVVRESKTEVLNLFFGSEIDRLHALTGSDRQTLVELLAAMPVYRAYAVPGEPVPEASARIVEEAGRIAAGHLPEGAPVDEVVRQVLYGPAEAVTRFQQTCGPVMAKGVEDTALYRWYPLSCLNEVGGEPDRFGESVEEFHAFCRRMSPATMTTLSTHDTKRSEDVRARLAVLSEMPAEWAAAVGEWSAKVSFDPALDYLAWQNLMASWPIDPDRFFDYLFKAAREAKTSISWATPDPAYERGIRDFVTRAVEECGPSIAEFAARIEPYARSNSLGQKLVQLMLPGVPDLYWGNEITDFSLVDPDNRRPVDFQLRRRMLSSAQAHASHANPDEANPSTAAEDLTWDEAKLAVTSHALGLRHRLGPDAPYLPIEAGEHAVAFARGERAVTVATRLPVGLERRGGWGSDTITLPRGTWRDLLTGTEHTGRIPLAHLLSIHPVALLERN</sequence>